<feature type="binding site" evidence="6">
    <location>
        <position position="157"/>
    </location>
    <ligand>
        <name>S-adenosyl-L-methionine</name>
        <dbReference type="ChEBI" id="CHEBI:59789"/>
    </ligand>
</feature>
<dbReference type="EMBL" id="BMIQ01000001">
    <property type="protein sequence ID" value="GGD92151.1"/>
    <property type="molecule type" value="Genomic_DNA"/>
</dbReference>
<feature type="binding site" evidence="6">
    <location>
        <position position="134"/>
    </location>
    <ligand>
        <name>S-adenosyl-L-methionine</name>
        <dbReference type="ChEBI" id="CHEBI:59789"/>
    </ligand>
</feature>
<dbReference type="PIRSF" id="PIRSF000401">
    <property type="entry name" value="RPL11_MTase"/>
    <property type="match status" value="1"/>
</dbReference>
<evidence type="ECO:0000256" key="2">
    <source>
        <dbReference type="ARBA" id="ARBA00022490"/>
    </source>
</evidence>
<dbReference type="Pfam" id="PF06325">
    <property type="entry name" value="PrmA"/>
    <property type="match status" value="1"/>
</dbReference>
<dbReference type="HAMAP" id="MF_00735">
    <property type="entry name" value="Methyltr_PrmA"/>
    <property type="match status" value="1"/>
</dbReference>
<dbReference type="SUPFAM" id="SSF53335">
    <property type="entry name" value="S-adenosyl-L-methionine-dependent methyltransferases"/>
    <property type="match status" value="1"/>
</dbReference>
<reference evidence="7" key="2">
    <citation type="submission" date="2020-09" db="EMBL/GenBank/DDBJ databases">
        <authorList>
            <person name="Sun Q."/>
            <person name="Zhou Y."/>
        </authorList>
    </citation>
    <scope>NUCLEOTIDE SEQUENCE</scope>
    <source>
        <strain evidence="7">CGMCC 1.15367</strain>
    </source>
</reference>
<evidence type="ECO:0000256" key="3">
    <source>
        <dbReference type="ARBA" id="ARBA00022603"/>
    </source>
</evidence>
<evidence type="ECO:0000313" key="8">
    <source>
        <dbReference type="Proteomes" id="UP000644699"/>
    </source>
</evidence>
<keyword evidence="7" id="KW-0689">Ribosomal protein</keyword>
<evidence type="ECO:0000256" key="1">
    <source>
        <dbReference type="ARBA" id="ARBA00009741"/>
    </source>
</evidence>
<dbReference type="GO" id="GO:0005840">
    <property type="term" value="C:ribosome"/>
    <property type="evidence" value="ECO:0007669"/>
    <property type="project" value="UniProtKB-KW"/>
</dbReference>
<name>A0A916ZEI9_9HYPH</name>
<keyword evidence="2 6" id="KW-0963">Cytoplasm</keyword>
<comment type="similarity">
    <text evidence="1 6">Belongs to the methyltransferase superfamily. PrmA family.</text>
</comment>
<dbReference type="EC" id="2.1.1.-" evidence="6"/>
<dbReference type="GO" id="GO:0032259">
    <property type="term" value="P:methylation"/>
    <property type="evidence" value="ECO:0007669"/>
    <property type="project" value="UniProtKB-KW"/>
</dbReference>
<protein>
    <recommendedName>
        <fullName evidence="6">Ribosomal protein L11 methyltransferase</fullName>
        <shortName evidence="6">L11 Mtase</shortName>
        <ecNumber evidence="6">2.1.1.-</ecNumber>
    </recommendedName>
</protein>
<dbReference type="PANTHER" id="PTHR43648:SF1">
    <property type="entry name" value="ELECTRON TRANSFER FLAVOPROTEIN BETA SUBUNIT LYSINE METHYLTRANSFERASE"/>
    <property type="match status" value="1"/>
</dbReference>
<reference evidence="7" key="1">
    <citation type="journal article" date="2014" name="Int. J. Syst. Evol. Microbiol.">
        <title>Complete genome sequence of Corynebacterium casei LMG S-19264T (=DSM 44701T), isolated from a smear-ripened cheese.</title>
        <authorList>
            <consortium name="US DOE Joint Genome Institute (JGI-PGF)"/>
            <person name="Walter F."/>
            <person name="Albersmeier A."/>
            <person name="Kalinowski J."/>
            <person name="Ruckert C."/>
        </authorList>
    </citation>
    <scope>NUCLEOTIDE SEQUENCE</scope>
    <source>
        <strain evidence="7">CGMCC 1.15367</strain>
    </source>
</reference>
<dbReference type="GO" id="GO:0005737">
    <property type="term" value="C:cytoplasm"/>
    <property type="evidence" value="ECO:0007669"/>
    <property type="project" value="UniProtKB-SubCell"/>
</dbReference>
<proteinExistence type="inferred from homology"/>
<comment type="function">
    <text evidence="6">Methylates ribosomal protein L11.</text>
</comment>
<comment type="subcellular location">
    <subcellularLocation>
        <location evidence="6">Cytoplasm</location>
    </subcellularLocation>
</comment>
<gene>
    <name evidence="6 7" type="primary">prmA</name>
    <name evidence="7" type="ORF">GCM10011390_08580</name>
</gene>
<dbReference type="InterPro" id="IPR029063">
    <property type="entry name" value="SAM-dependent_MTases_sf"/>
</dbReference>
<sequence>MSETRFFVRASKEEVGRIFALWDAAFEDEGAPVGMREIDEAADLHEVSIYFDDAEGDREAEVAAVLDAPLRARLEREAIPETDWMKQVLAELKPVRAGRFVVHGAHDRSVVRPNDLSIEIEAGQAFGTGHHGTTAGCLDMIDRIVRRRRPGNVLDLGTGTAVLAIGAAKLARVPVLATDIDPVAIAVARENIANNRVAGLVTAEVATGMSGAAIRRRAPFDLVVANILAGPLAKLAPAVARSLAPSGDVVLSGILVRQRNAVLAAYRDQHLYHRATITRGDWVTLHLKRG</sequence>
<feature type="binding site" evidence="6">
    <location>
        <position position="179"/>
    </location>
    <ligand>
        <name>S-adenosyl-L-methionine</name>
        <dbReference type="ChEBI" id="CHEBI:59789"/>
    </ligand>
</feature>
<dbReference type="InterPro" id="IPR004498">
    <property type="entry name" value="Ribosomal_PrmA_MeTrfase"/>
</dbReference>
<dbReference type="CDD" id="cd02440">
    <property type="entry name" value="AdoMet_MTases"/>
    <property type="match status" value="1"/>
</dbReference>
<evidence type="ECO:0000256" key="4">
    <source>
        <dbReference type="ARBA" id="ARBA00022679"/>
    </source>
</evidence>
<comment type="caution">
    <text evidence="7">The sequence shown here is derived from an EMBL/GenBank/DDBJ whole genome shotgun (WGS) entry which is preliminary data.</text>
</comment>
<dbReference type="Gene3D" id="3.40.50.150">
    <property type="entry name" value="Vaccinia Virus protein VP39"/>
    <property type="match status" value="1"/>
</dbReference>
<evidence type="ECO:0000256" key="6">
    <source>
        <dbReference type="HAMAP-Rule" id="MF_00735"/>
    </source>
</evidence>
<keyword evidence="3 6" id="KW-0489">Methyltransferase</keyword>
<dbReference type="RefSeq" id="WP_188906949.1">
    <property type="nucleotide sequence ID" value="NZ_BMIQ01000001.1"/>
</dbReference>
<keyword evidence="4 6" id="KW-0808">Transferase</keyword>
<dbReference type="GO" id="GO:0008276">
    <property type="term" value="F:protein methyltransferase activity"/>
    <property type="evidence" value="ECO:0007669"/>
    <property type="project" value="UniProtKB-UniRule"/>
</dbReference>
<evidence type="ECO:0000256" key="5">
    <source>
        <dbReference type="ARBA" id="ARBA00022691"/>
    </source>
</evidence>
<organism evidence="7 8">
    <name type="scientific">Aureimonas endophytica</name>
    <dbReference type="NCBI Taxonomy" id="2027858"/>
    <lineage>
        <taxon>Bacteria</taxon>
        <taxon>Pseudomonadati</taxon>
        <taxon>Pseudomonadota</taxon>
        <taxon>Alphaproteobacteria</taxon>
        <taxon>Hyphomicrobiales</taxon>
        <taxon>Aurantimonadaceae</taxon>
        <taxon>Aureimonas</taxon>
    </lineage>
</organism>
<dbReference type="NCBIfam" id="NF001784">
    <property type="entry name" value="PRK00517.2-1"/>
    <property type="match status" value="1"/>
</dbReference>
<dbReference type="Proteomes" id="UP000644699">
    <property type="component" value="Unassembled WGS sequence"/>
</dbReference>
<feature type="binding site" evidence="6">
    <location>
        <position position="226"/>
    </location>
    <ligand>
        <name>S-adenosyl-L-methionine</name>
        <dbReference type="ChEBI" id="CHEBI:59789"/>
    </ligand>
</feature>
<dbReference type="InterPro" id="IPR050078">
    <property type="entry name" value="Ribosomal_L11_MeTrfase_PrmA"/>
</dbReference>
<dbReference type="AlphaFoldDB" id="A0A916ZEI9"/>
<evidence type="ECO:0000313" key="7">
    <source>
        <dbReference type="EMBL" id="GGD92151.1"/>
    </source>
</evidence>
<keyword evidence="7" id="KW-0687">Ribonucleoprotein</keyword>
<keyword evidence="5 6" id="KW-0949">S-adenosyl-L-methionine</keyword>
<dbReference type="PANTHER" id="PTHR43648">
    <property type="entry name" value="ELECTRON TRANSFER FLAVOPROTEIN BETA SUBUNIT LYSINE METHYLTRANSFERASE"/>
    <property type="match status" value="1"/>
</dbReference>
<accession>A0A916ZEI9</accession>
<keyword evidence="8" id="KW-1185">Reference proteome</keyword>
<comment type="catalytic activity">
    <reaction evidence="6">
        <text>L-lysyl-[protein] + 3 S-adenosyl-L-methionine = N(6),N(6),N(6)-trimethyl-L-lysyl-[protein] + 3 S-adenosyl-L-homocysteine + 3 H(+)</text>
        <dbReference type="Rhea" id="RHEA:54192"/>
        <dbReference type="Rhea" id="RHEA-COMP:9752"/>
        <dbReference type="Rhea" id="RHEA-COMP:13826"/>
        <dbReference type="ChEBI" id="CHEBI:15378"/>
        <dbReference type="ChEBI" id="CHEBI:29969"/>
        <dbReference type="ChEBI" id="CHEBI:57856"/>
        <dbReference type="ChEBI" id="CHEBI:59789"/>
        <dbReference type="ChEBI" id="CHEBI:61961"/>
    </reaction>
</comment>